<evidence type="ECO:0000313" key="6">
    <source>
        <dbReference type="EMBL" id="CAD9470854.1"/>
    </source>
</evidence>
<dbReference type="PRINTS" id="PR00502">
    <property type="entry name" value="NUDIXFAMILY"/>
</dbReference>
<evidence type="ECO:0000259" key="5">
    <source>
        <dbReference type="PROSITE" id="PS51462"/>
    </source>
</evidence>
<keyword evidence="2 3" id="KW-0378">Hydrolase</keyword>
<name>A0A7S2E2P9_9EUKA</name>
<dbReference type="PROSITE" id="PS00893">
    <property type="entry name" value="NUDIX_BOX"/>
    <property type="match status" value="1"/>
</dbReference>
<dbReference type="Pfam" id="PF18290">
    <property type="entry name" value="Nudix_hydro"/>
    <property type="match status" value="1"/>
</dbReference>
<dbReference type="GO" id="GO:0051287">
    <property type="term" value="F:NAD binding"/>
    <property type="evidence" value="ECO:0007669"/>
    <property type="project" value="TreeGrafter"/>
</dbReference>
<dbReference type="AlphaFoldDB" id="A0A7S2E2P9"/>
<accession>A0A7S2E2P9</accession>
<evidence type="ECO:0000256" key="4">
    <source>
        <dbReference type="SAM" id="SignalP"/>
    </source>
</evidence>
<evidence type="ECO:0000256" key="2">
    <source>
        <dbReference type="ARBA" id="ARBA00022801"/>
    </source>
</evidence>
<sequence>MTSAQCAMLLSLDAAALAASISLILMRQQRLKRTAAKVEESCILTFTEDRYNGVELQVPPSAAATGAAAFAAVLKRRIASWKAAGKGGLWLRVPTECAELCGVAASQGFDFHHAKKGYALMTCWLPKDKPSPLPFYGFTQIGVGGIVLNQHDEVLMVQEKVSPMAYYQGSWKLPGGLADPGEDFADTVVREVREETGVEAALLGIVSMRHMHGVRFGQGDLYVVVKLRATTEHITIDPNELMGAKWMGRAEIESLVVHEADTSVKSLDGKVSLTNWKVITEALDGKHIIRGMQQPLAAGAPNSKKASMLYTAATAAYSDGW</sequence>
<dbReference type="PANTHER" id="PTHR13994">
    <property type="entry name" value="NUDIX HYDROLASE RELATED"/>
    <property type="match status" value="1"/>
</dbReference>
<dbReference type="GO" id="GO:0047631">
    <property type="term" value="F:ADP-ribose diphosphatase activity"/>
    <property type="evidence" value="ECO:0007669"/>
    <property type="project" value="TreeGrafter"/>
</dbReference>
<dbReference type="EMBL" id="HBGU01041394">
    <property type="protein sequence ID" value="CAD9470854.1"/>
    <property type="molecule type" value="Transcribed_RNA"/>
</dbReference>
<dbReference type="PROSITE" id="PS51462">
    <property type="entry name" value="NUDIX"/>
    <property type="match status" value="1"/>
</dbReference>
<dbReference type="InterPro" id="IPR020476">
    <property type="entry name" value="Nudix_hydrolase"/>
</dbReference>
<dbReference type="CDD" id="cd04670">
    <property type="entry name" value="NUDIX_ASFGF2_Nudt6"/>
    <property type="match status" value="1"/>
</dbReference>
<dbReference type="PANTHER" id="PTHR13994:SF13">
    <property type="entry name" value="FI03680P"/>
    <property type="match status" value="1"/>
</dbReference>
<dbReference type="Gene3D" id="3.90.79.10">
    <property type="entry name" value="Nucleoside Triphosphate Pyrophosphohydrolase"/>
    <property type="match status" value="1"/>
</dbReference>
<organism evidence="6">
    <name type="scientific">Haptolina brevifila</name>
    <dbReference type="NCBI Taxonomy" id="156173"/>
    <lineage>
        <taxon>Eukaryota</taxon>
        <taxon>Haptista</taxon>
        <taxon>Haptophyta</taxon>
        <taxon>Prymnesiophyceae</taxon>
        <taxon>Prymnesiales</taxon>
        <taxon>Prymnesiaceae</taxon>
        <taxon>Haptolina</taxon>
    </lineage>
</organism>
<evidence type="ECO:0000256" key="1">
    <source>
        <dbReference type="ARBA" id="ARBA00005582"/>
    </source>
</evidence>
<dbReference type="GO" id="GO:0035529">
    <property type="term" value="F:NADH pyrophosphatase activity"/>
    <property type="evidence" value="ECO:0007669"/>
    <property type="project" value="TreeGrafter"/>
</dbReference>
<gene>
    <name evidence="6" type="ORF">CBRE1094_LOCUS22539</name>
</gene>
<feature type="signal peptide" evidence="4">
    <location>
        <begin position="1"/>
        <end position="18"/>
    </location>
</feature>
<dbReference type="InterPro" id="IPR020084">
    <property type="entry name" value="NUDIX_hydrolase_CS"/>
</dbReference>
<dbReference type="SUPFAM" id="SSF55811">
    <property type="entry name" value="Nudix"/>
    <property type="match status" value="1"/>
</dbReference>
<protein>
    <recommendedName>
        <fullName evidence="5">Nudix hydrolase domain-containing protein</fullName>
    </recommendedName>
</protein>
<dbReference type="InterPro" id="IPR000086">
    <property type="entry name" value="NUDIX_hydrolase_dom"/>
</dbReference>
<dbReference type="PRINTS" id="PR01356">
    <property type="entry name" value="GFGPROTEIN"/>
</dbReference>
<dbReference type="Pfam" id="PF00293">
    <property type="entry name" value="NUDIX"/>
    <property type="match status" value="1"/>
</dbReference>
<evidence type="ECO:0000256" key="3">
    <source>
        <dbReference type="RuleBase" id="RU003476"/>
    </source>
</evidence>
<dbReference type="InterPro" id="IPR015797">
    <property type="entry name" value="NUDIX_hydrolase-like_dom_sf"/>
</dbReference>
<comment type="similarity">
    <text evidence="1 3">Belongs to the Nudix hydrolase family.</text>
</comment>
<reference evidence="6" key="1">
    <citation type="submission" date="2021-01" db="EMBL/GenBank/DDBJ databases">
        <authorList>
            <person name="Corre E."/>
            <person name="Pelletier E."/>
            <person name="Niang G."/>
            <person name="Scheremetjew M."/>
            <person name="Finn R."/>
            <person name="Kale V."/>
            <person name="Holt S."/>
            <person name="Cochrane G."/>
            <person name="Meng A."/>
            <person name="Brown T."/>
            <person name="Cohen L."/>
        </authorList>
    </citation>
    <scope>NUCLEOTIDE SEQUENCE</scope>
    <source>
        <strain evidence="6">UTEX LB 985</strain>
    </source>
</reference>
<dbReference type="InterPro" id="IPR003293">
    <property type="entry name" value="Nudix_hydrolase6-like"/>
</dbReference>
<dbReference type="InterPro" id="IPR040618">
    <property type="entry name" value="Pre-Nudix"/>
</dbReference>
<proteinExistence type="inferred from homology"/>
<feature type="domain" description="Nudix hydrolase" evidence="5">
    <location>
        <begin position="138"/>
        <end position="272"/>
    </location>
</feature>
<feature type="chain" id="PRO_5030990988" description="Nudix hydrolase domain-containing protein" evidence="4">
    <location>
        <begin position="19"/>
        <end position="321"/>
    </location>
</feature>
<dbReference type="Gene3D" id="3.40.630.30">
    <property type="match status" value="1"/>
</dbReference>
<keyword evidence="4" id="KW-0732">Signal</keyword>